<feature type="transmembrane region" description="Helical" evidence="7">
    <location>
        <begin position="6"/>
        <end position="29"/>
    </location>
</feature>
<keyword evidence="7" id="KW-0472">Membrane</keyword>
<evidence type="ECO:0000259" key="9">
    <source>
        <dbReference type="Pfam" id="PF10502"/>
    </source>
</evidence>
<dbReference type="GO" id="GO:0004252">
    <property type="term" value="F:serine-type endopeptidase activity"/>
    <property type="evidence" value="ECO:0007669"/>
    <property type="project" value="InterPro"/>
</dbReference>
<evidence type="ECO:0000313" key="10">
    <source>
        <dbReference type="EMBL" id="OGH78754.1"/>
    </source>
</evidence>
<dbReference type="GO" id="GO:0006465">
    <property type="term" value="P:signal peptide processing"/>
    <property type="evidence" value="ECO:0007669"/>
    <property type="project" value="InterPro"/>
</dbReference>
<accession>A0A1F6N4F4</accession>
<evidence type="ECO:0000256" key="4">
    <source>
        <dbReference type="ARBA" id="ARBA00022670"/>
    </source>
</evidence>
<dbReference type="Proteomes" id="UP000177040">
    <property type="component" value="Unassembled WGS sequence"/>
</dbReference>
<dbReference type="InterPro" id="IPR036286">
    <property type="entry name" value="LexA/Signal_pep-like_sf"/>
</dbReference>
<dbReference type="Gene3D" id="2.10.109.10">
    <property type="entry name" value="Umud Fragment, subunit A"/>
    <property type="match status" value="1"/>
</dbReference>
<evidence type="ECO:0000256" key="8">
    <source>
        <dbReference type="RuleBase" id="RU362042"/>
    </source>
</evidence>
<dbReference type="PANTHER" id="PTHR43390">
    <property type="entry name" value="SIGNAL PEPTIDASE I"/>
    <property type="match status" value="1"/>
</dbReference>
<evidence type="ECO:0000256" key="6">
    <source>
        <dbReference type="PIRSR" id="PIRSR600223-1"/>
    </source>
</evidence>
<dbReference type="PROSITE" id="PS00501">
    <property type="entry name" value="SPASE_I_1"/>
    <property type="match status" value="1"/>
</dbReference>
<evidence type="ECO:0000256" key="5">
    <source>
        <dbReference type="ARBA" id="ARBA00022801"/>
    </source>
</evidence>
<dbReference type="SUPFAM" id="SSF51306">
    <property type="entry name" value="LexA/Signal peptidase"/>
    <property type="match status" value="1"/>
</dbReference>
<dbReference type="InterPro" id="IPR019757">
    <property type="entry name" value="Pept_S26A_signal_pept_1_Lys-AS"/>
</dbReference>
<comment type="caution">
    <text evidence="10">The sequence shown here is derived from an EMBL/GenBank/DDBJ whole genome shotgun (WGS) entry which is preliminary data.</text>
</comment>
<comment type="subcellular location">
    <subcellularLocation>
        <location evidence="8">Membrane</location>
        <topology evidence="8">Single-pass type II membrane protein</topology>
    </subcellularLocation>
</comment>
<name>A0A1F6N4F4_9BACT</name>
<proteinExistence type="inferred from homology"/>
<dbReference type="InterPro" id="IPR019758">
    <property type="entry name" value="Pept_S26A_signal_pept_1_CS"/>
</dbReference>
<keyword evidence="5 7" id="KW-0378">Hydrolase</keyword>
<keyword evidence="7" id="KW-1133">Transmembrane helix</keyword>
<comment type="similarity">
    <text evidence="2 8">Belongs to the peptidase S26 family.</text>
</comment>
<keyword evidence="4 7" id="KW-0645">Protease</keyword>
<evidence type="ECO:0000256" key="1">
    <source>
        <dbReference type="ARBA" id="ARBA00000677"/>
    </source>
</evidence>
<dbReference type="NCBIfam" id="TIGR02227">
    <property type="entry name" value="sigpep_I_bact"/>
    <property type="match status" value="1"/>
</dbReference>
<dbReference type="EMBL" id="MFQH01000003">
    <property type="protein sequence ID" value="OGH78754.1"/>
    <property type="molecule type" value="Genomic_DNA"/>
</dbReference>
<dbReference type="GO" id="GO:0016020">
    <property type="term" value="C:membrane"/>
    <property type="evidence" value="ECO:0007669"/>
    <property type="project" value="UniProtKB-SubCell"/>
</dbReference>
<feature type="domain" description="Peptidase S26" evidence="9">
    <location>
        <begin position="9"/>
        <end position="166"/>
    </location>
</feature>
<dbReference type="GO" id="GO:0009003">
    <property type="term" value="F:signal peptidase activity"/>
    <property type="evidence" value="ECO:0007669"/>
    <property type="project" value="UniProtKB-EC"/>
</dbReference>
<sequence length="181" mass="20755">MGKLGILLLEFIKIAVLAGITIGFVRYFLFKPFYVKGQSMEPTFEERDYLIIDELSYRFHEPSRGDVIVLHYRPSDDYYLKRIIGLPGERIKVDGNKVVIYNEAHPQGMVLPEGYLTEATPGSVTITLGNDQFFVMGDNRDASFDSRRFGAIDRDDVVGRVWVRGWPFSRVSTFSRPSYNL</sequence>
<feature type="active site" evidence="6">
    <location>
        <position position="81"/>
    </location>
</feature>
<organism evidence="10 11">
    <name type="scientific">Candidatus Magasanikbacteria bacterium RIFCSPLOWO2_01_FULL_40_15</name>
    <dbReference type="NCBI Taxonomy" id="1798686"/>
    <lineage>
        <taxon>Bacteria</taxon>
        <taxon>Candidatus Magasanikiibacteriota</taxon>
    </lineage>
</organism>
<dbReference type="PROSITE" id="PS00760">
    <property type="entry name" value="SPASE_I_2"/>
    <property type="match status" value="1"/>
</dbReference>
<keyword evidence="7" id="KW-0812">Transmembrane</keyword>
<protein>
    <recommendedName>
        <fullName evidence="3 7">Signal peptidase I</fullName>
        <ecNumber evidence="3 7">3.4.21.89</ecNumber>
    </recommendedName>
</protein>
<dbReference type="EC" id="3.4.21.89" evidence="3 7"/>
<evidence type="ECO:0000256" key="2">
    <source>
        <dbReference type="ARBA" id="ARBA00009370"/>
    </source>
</evidence>
<gene>
    <name evidence="10" type="ORF">A2983_04125</name>
</gene>
<dbReference type="Pfam" id="PF10502">
    <property type="entry name" value="Peptidase_S26"/>
    <property type="match status" value="1"/>
</dbReference>
<dbReference type="InterPro" id="IPR019756">
    <property type="entry name" value="Pept_S26A_signal_pept_1_Ser-AS"/>
</dbReference>
<dbReference type="InterPro" id="IPR000223">
    <property type="entry name" value="Pept_S26A_signal_pept_1"/>
</dbReference>
<dbReference type="PRINTS" id="PR00727">
    <property type="entry name" value="LEADERPTASE"/>
</dbReference>
<dbReference type="PROSITE" id="PS00761">
    <property type="entry name" value="SPASE_I_3"/>
    <property type="match status" value="1"/>
</dbReference>
<dbReference type="CDD" id="cd06530">
    <property type="entry name" value="S26_SPase_I"/>
    <property type="match status" value="1"/>
</dbReference>
<comment type="catalytic activity">
    <reaction evidence="1 7">
        <text>Cleavage of hydrophobic, N-terminal signal or leader sequences from secreted and periplasmic proteins.</text>
        <dbReference type="EC" id="3.4.21.89"/>
    </reaction>
</comment>
<dbReference type="PANTHER" id="PTHR43390:SF1">
    <property type="entry name" value="CHLOROPLAST PROCESSING PEPTIDASE"/>
    <property type="match status" value="1"/>
</dbReference>
<dbReference type="InterPro" id="IPR019533">
    <property type="entry name" value="Peptidase_S26"/>
</dbReference>
<feature type="active site" evidence="6">
    <location>
        <position position="39"/>
    </location>
</feature>
<dbReference type="AlphaFoldDB" id="A0A1F6N4F4"/>
<evidence type="ECO:0000256" key="3">
    <source>
        <dbReference type="ARBA" id="ARBA00013208"/>
    </source>
</evidence>
<evidence type="ECO:0000256" key="7">
    <source>
        <dbReference type="RuleBase" id="RU003993"/>
    </source>
</evidence>
<reference evidence="10 11" key="1">
    <citation type="journal article" date="2016" name="Nat. Commun.">
        <title>Thousands of microbial genomes shed light on interconnected biogeochemical processes in an aquifer system.</title>
        <authorList>
            <person name="Anantharaman K."/>
            <person name="Brown C.T."/>
            <person name="Hug L.A."/>
            <person name="Sharon I."/>
            <person name="Castelle C.J."/>
            <person name="Probst A.J."/>
            <person name="Thomas B.C."/>
            <person name="Singh A."/>
            <person name="Wilkins M.J."/>
            <person name="Karaoz U."/>
            <person name="Brodie E.L."/>
            <person name="Williams K.H."/>
            <person name="Hubbard S.S."/>
            <person name="Banfield J.F."/>
        </authorList>
    </citation>
    <scope>NUCLEOTIDE SEQUENCE [LARGE SCALE GENOMIC DNA]</scope>
</reference>
<evidence type="ECO:0000313" key="11">
    <source>
        <dbReference type="Proteomes" id="UP000177040"/>
    </source>
</evidence>